<keyword evidence="7" id="KW-0653">Protein transport</keyword>
<dbReference type="InterPro" id="IPR006260">
    <property type="entry name" value="TonB/TolA_C"/>
</dbReference>
<name>A0A1I4LG64_9BURK</name>
<evidence type="ECO:0000313" key="12">
    <source>
        <dbReference type="Proteomes" id="UP000199470"/>
    </source>
</evidence>
<dbReference type="STRING" id="758825.SAMN02982985_01920"/>
<dbReference type="NCBIfam" id="TIGR01352">
    <property type="entry name" value="tonB_Cterm"/>
    <property type="match status" value="1"/>
</dbReference>
<dbReference type="GO" id="GO:0055085">
    <property type="term" value="P:transmembrane transport"/>
    <property type="evidence" value="ECO:0007669"/>
    <property type="project" value="InterPro"/>
</dbReference>
<dbReference type="PROSITE" id="PS52015">
    <property type="entry name" value="TONB_CTD"/>
    <property type="match status" value="1"/>
</dbReference>
<evidence type="ECO:0000256" key="8">
    <source>
        <dbReference type="ARBA" id="ARBA00022989"/>
    </source>
</evidence>
<keyword evidence="4" id="KW-1003">Cell membrane</keyword>
<keyword evidence="9" id="KW-0472">Membrane</keyword>
<sequence>MSARGLRRSAVGKLPGLLLVLAVHLAMLSAAWRYGGPAKPAPAPATMVSLIAAPAPASAPRRAAAPPLRSKPAALLPSPSMPAAAALLSPPQPPPQPAPQFAPAVASAVLQPAPPAPPAQPGDGAAQAVQTALPAAPLALGVELALACPERPAPRYPAESRLQRESGVVVLRVALDASGQVTQASVHSSSGHRRLDEAAISAVRTWRCLPATRDGQPVGAVALQPFNFSLREA</sequence>
<keyword evidence="8" id="KW-1133">Transmembrane helix</keyword>
<dbReference type="AlphaFoldDB" id="A0A1I4LG64"/>
<evidence type="ECO:0000256" key="5">
    <source>
        <dbReference type="ARBA" id="ARBA00022519"/>
    </source>
</evidence>
<dbReference type="GO" id="GO:0015031">
    <property type="term" value="P:protein transport"/>
    <property type="evidence" value="ECO:0007669"/>
    <property type="project" value="UniProtKB-KW"/>
</dbReference>
<dbReference type="EMBL" id="FOTW01000009">
    <property type="protein sequence ID" value="SFL89597.1"/>
    <property type="molecule type" value="Genomic_DNA"/>
</dbReference>
<evidence type="ECO:0000256" key="4">
    <source>
        <dbReference type="ARBA" id="ARBA00022475"/>
    </source>
</evidence>
<evidence type="ECO:0000256" key="2">
    <source>
        <dbReference type="ARBA" id="ARBA00006555"/>
    </source>
</evidence>
<proteinExistence type="inferred from homology"/>
<dbReference type="PANTHER" id="PTHR33446">
    <property type="entry name" value="PROTEIN TONB-RELATED"/>
    <property type="match status" value="1"/>
</dbReference>
<keyword evidence="5" id="KW-0997">Cell inner membrane</keyword>
<dbReference type="SUPFAM" id="SSF74653">
    <property type="entry name" value="TolA/TonB C-terminal domain"/>
    <property type="match status" value="1"/>
</dbReference>
<dbReference type="Pfam" id="PF03544">
    <property type="entry name" value="TonB_C"/>
    <property type="match status" value="1"/>
</dbReference>
<dbReference type="InterPro" id="IPR051045">
    <property type="entry name" value="TonB-dependent_transducer"/>
</dbReference>
<accession>A0A1I4LG64</accession>
<comment type="subcellular location">
    <subcellularLocation>
        <location evidence="1">Cell inner membrane</location>
        <topology evidence="1">Single-pass membrane protein</topology>
        <orientation evidence="1">Periplasmic side</orientation>
    </subcellularLocation>
</comment>
<dbReference type="GO" id="GO:0098797">
    <property type="term" value="C:plasma membrane protein complex"/>
    <property type="evidence" value="ECO:0007669"/>
    <property type="project" value="TreeGrafter"/>
</dbReference>
<evidence type="ECO:0000256" key="9">
    <source>
        <dbReference type="ARBA" id="ARBA00023136"/>
    </source>
</evidence>
<evidence type="ECO:0000256" key="7">
    <source>
        <dbReference type="ARBA" id="ARBA00022927"/>
    </source>
</evidence>
<dbReference type="GO" id="GO:0031992">
    <property type="term" value="F:energy transducer activity"/>
    <property type="evidence" value="ECO:0007669"/>
    <property type="project" value="TreeGrafter"/>
</dbReference>
<protein>
    <submittedName>
        <fullName evidence="11">Outer membrane transport energization protein TonB</fullName>
    </submittedName>
</protein>
<evidence type="ECO:0000256" key="6">
    <source>
        <dbReference type="ARBA" id="ARBA00022692"/>
    </source>
</evidence>
<reference evidence="11 12" key="1">
    <citation type="submission" date="2016-10" db="EMBL/GenBank/DDBJ databases">
        <authorList>
            <person name="de Groot N.N."/>
        </authorList>
    </citation>
    <scope>NUCLEOTIDE SEQUENCE [LARGE SCALE GENOMIC DNA]</scope>
    <source>
        <strain evidence="11 12">ATCC 43154</strain>
    </source>
</reference>
<keyword evidence="12" id="KW-1185">Reference proteome</keyword>
<evidence type="ECO:0000313" key="11">
    <source>
        <dbReference type="EMBL" id="SFL89597.1"/>
    </source>
</evidence>
<dbReference type="Gene3D" id="3.30.1150.10">
    <property type="match status" value="1"/>
</dbReference>
<evidence type="ECO:0000256" key="3">
    <source>
        <dbReference type="ARBA" id="ARBA00022448"/>
    </source>
</evidence>
<dbReference type="OrthoDB" id="8724624at2"/>
<keyword evidence="6" id="KW-0812">Transmembrane</keyword>
<feature type="domain" description="TonB C-terminal" evidence="10">
    <location>
        <begin position="141"/>
        <end position="233"/>
    </location>
</feature>
<gene>
    <name evidence="11" type="ORF">SAMN02982985_01920</name>
</gene>
<dbReference type="PANTHER" id="PTHR33446:SF2">
    <property type="entry name" value="PROTEIN TONB"/>
    <property type="match status" value="1"/>
</dbReference>
<evidence type="ECO:0000259" key="10">
    <source>
        <dbReference type="PROSITE" id="PS52015"/>
    </source>
</evidence>
<dbReference type="InterPro" id="IPR037682">
    <property type="entry name" value="TonB_C"/>
</dbReference>
<dbReference type="Proteomes" id="UP000199470">
    <property type="component" value="Unassembled WGS sequence"/>
</dbReference>
<organism evidence="11 12">
    <name type="scientific">Rugamonas rubra</name>
    <dbReference type="NCBI Taxonomy" id="758825"/>
    <lineage>
        <taxon>Bacteria</taxon>
        <taxon>Pseudomonadati</taxon>
        <taxon>Pseudomonadota</taxon>
        <taxon>Betaproteobacteria</taxon>
        <taxon>Burkholderiales</taxon>
        <taxon>Oxalobacteraceae</taxon>
        <taxon>Telluria group</taxon>
        <taxon>Rugamonas</taxon>
    </lineage>
</organism>
<comment type="similarity">
    <text evidence="2">Belongs to the TonB family.</text>
</comment>
<keyword evidence="3" id="KW-0813">Transport</keyword>
<evidence type="ECO:0000256" key="1">
    <source>
        <dbReference type="ARBA" id="ARBA00004383"/>
    </source>
</evidence>